<dbReference type="AlphaFoldDB" id="A0A9E6XWG7"/>
<gene>
    <name evidence="1" type="ORF">DSM104329_02084</name>
</gene>
<protein>
    <submittedName>
        <fullName evidence="1">Uncharacterized protein</fullName>
    </submittedName>
</protein>
<organism evidence="1 2">
    <name type="scientific">Capillimicrobium parvum</name>
    <dbReference type="NCBI Taxonomy" id="2884022"/>
    <lineage>
        <taxon>Bacteria</taxon>
        <taxon>Bacillati</taxon>
        <taxon>Actinomycetota</taxon>
        <taxon>Thermoleophilia</taxon>
        <taxon>Solirubrobacterales</taxon>
        <taxon>Capillimicrobiaceae</taxon>
        <taxon>Capillimicrobium</taxon>
    </lineage>
</organism>
<dbReference type="Proteomes" id="UP001162834">
    <property type="component" value="Chromosome"/>
</dbReference>
<proteinExistence type="predicted"/>
<name>A0A9E6XWG7_9ACTN</name>
<dbReference type="KEGG" id="sbae:DSM104329_02084"/>
<sequence>MMARARDVFAALIDAVVAPVPPLPPLRAGGASAFLERVIAASPRANAAALVVALLALDAVPLATGGARFRRLAPERRRAVLDRLARTPAAPAVQALQALAQMAYYGEDDAARAVGYDADAVLARAAVARARRSAAA</sequence>
<evidence type="ECO:0000313" key="2">
    <source>
        <dbReference type="Proteomes" id="UP001162834"/>
    </source>
</evidence>
<reference evidence="1" key="1">
    <citation type="journal article" date="2022" name="Int. J. Syst. Evol. Microbiol.">
        <title>Pseudomonas aegrilactucae sp. nov. and Pseudomonas morbosilactucae sp. nov., pathogens causing bacterial rot of lettuce in Japan.</title>
        <authorList>
            <person name="Sawada H."/>
            <person name="Fujikawa T."/>
            <person name="Satou M."/>
        </authorList>
    </citation>
    <scope>NUCLEOTIDE SEQUENCE</scope>
    <source>
        <strain evidence="1">0166_1</strain>
    </source>
</reference>
<keyword evidence="2" id="KW-1185">Reference proteome</keyword>
<accession>A0A9E6XWG7</accession>
<evidence type="ECO:0000313" key="1">
    <source>
        <dbReference type="EMBL" id="UGS35689.1"/>
    </source>
</evidence>
<dbReference type="EMBL" id="CP087164">
    <property type="protein sequence ID" value="UGS35689.1"/>
    <property type="molecule type" value="Genomic_DNA"/>
</dbReference>